<sequence length="270" mass="29913">MDNRHLQMVMAAAGAYGGGIDGILGAMSEAAMREIETRHAALYTFDPTSTTENRRKTGVLQACLNELGFEPGFVDGWYGNITGEALNAFLYRTTNGTDEVIDRTPLTGTTLPEDLPTRAQCTSVYGDPEHEVPQRVITIELPFSYRLDWNLRKKTNRVTVHRDAAPSLEAALIAVHNHYGPAQMTALGLDRYAGAYNKRRVRGGSSWSMHAYGCAIDFYAAPNGLRTECPQALFCGPPYQAFLDIMETHGWLPAIRLWGADAMHFQRARL</sequence>
<evidence type="ECO:0000313" key="1">
    <source>
        <dbReference type="EMBL" id="KCV81368.1"/>
    </source>
</evidence>
<evidence type="ECO:0000313" key="2">
    <source>
        <dbReference type="Proteomes" id="UP000024836"/>
    </source>
</evidence>
<protein>
    <submittedName>
        <fullName evidence="1">Uncharacterized protein</fullName>
    </submittedName>
</protein>
<dbReference type="eggNOG" id="COG3409">
    <property type="taxonomic scope" value="Bacteria"/>
</dbReference>
<comment type="caution">
    <text evidence="1">The sequence shown here is derived from an EMBL/GenBank/DDBJ whole genome shotgun (WGS) entry which is preliminary data.</text>
</comment>
<dbReference type="SUPFAM" id="SSF55166">
    <property type="entry name" value="Hedgehog/DD-peptidase"/>
    <property type="match status" value="1"/>
</dbReference>
<dbReference type="InterPro" id="IPR009045">
    <property type="entry name" value="Zn_M74/Hedgehog-like"/>
</dbReference>
<dbReference type="STRING" id="1461693.ATO10_12204"/>
<keyword evidence="2" id="KW-1185">Reference proteome</keyword>
<dbReference type="OrthoDB" id="9799970at2"/>
<reference evidence="1 2" key="1">
    <citation type="submission" date="2013-04" db="EMBL/GenBank/DDBJ databases">
        <title>Shimia sp. 22II-S11-Z10 Genome Sequencing.</title>
        <authorList>
            <person name="Lai Q."/>
            <person name="Li G."/>
            <person name="Shao Z."/>
        </authorList>
    </citation>
    <scope>NUCLEOTIDE SEQUENCE [LARGE SCALE GENOMIC DNA]</scope>
    <source>
        <strain evidence="2">22II-S11-Z10</strain>
    </source>
</reference>
<dbReference type="RefSeq" id="WP_035251958.1">
    <property type="nucleotide sequence ID" value="NZ_AQQY01000008.1"/>
</dbReference>
<dbReference type="AlphaFoldDB" id="A0A058ZIH5"/>
<dbReference type="Proteomes" id="UP000024836">
    <property type="component" value="Unassembled WGS sequence"/>
</dbReference>
<proteinExistence type="predicted"/>
<dbReference type="EMBL" id="AQQY01000008">
    <property type="protein sequence ID" value="KCV81368.1"/>
    <property type="molecule type" value="Genomic_DNA"/>
</dbReference>
<gene>
    <name evidence="1" type="ORF">ATO10_12204</name>
</gene>
<name>A0A058ZIH5_9RHOB</name>
<accession>A0A058ZIH5</accession>
<organism evidence="1 2">
    <name type="scientific">Actibacterium atlanticum</name>
    <dbReference type="NCBI Taxonomy" id="1461693"/>
    <lineage>
        <taxon>Bacteria</taxon>
        <taxon>Pseudomonadati</taxon>
        <taxon>Pseudomonadota</taxon>
        <taxon>Alphaproteobacteria</taxon>
        <taxon>Rhodobacterales</taxon>
        <taxon>Roseobacteraceae</taxon>
        <taxon>Actibacterium</taxon>
    </lineage>
</organism>